<dbReference type="EMBL" id="VNIM01000085">
    <property type="protein sequence ID" value="TVV71529.1"/>
    <property type="molecule type" value="Genomic_DNA"/>
</dbReference>
<protein>
    <recommendedName>
        <fullName evidence="1">Phospholipase D-like domain-containing protein</fullName>
    </recommendedName>
</protein>
<feature type="domain" description="Phospholipase D-like" evidence="1">
    <location>
        <begin position="237"/>
        <end position="343"/>
    </location>
</feature>
<dbReference type="Pfam" id="PF13091">
    <property type="entry name" value="PLDc_2"/>
    <property type="match status" value="2"/>
</dbReference>
<dbReference type="OrthoDB" id="7549954at2"/>
<dbReference type="InterPro" id="IPR025202">
    <property type="entry name" value="PLD-like_dom"/>
</dbReference>
<evidence type="ECO:0000313" key="3">
    <source>
        <dbReference type="Proteomes" id="UP000318681"/>
    </source>
</evidence>
<dbReference type="CDD" id="cd00138">
    <property type="entry name" value="PLDc_SF"/>
    <property type="match status" value="1"/>
</dbReference>
<dbReference type="Gene3D" id="3.30.870.10">
    <property type="entry name" value="Endonuclease Chain A"/>
    <property type="match status" value="2"/>
</dbReference>
<keyword evidence="3" id="KW-1185">Reference proteome</keyword>
<dbReference type="AlphaFoldDB" id="A0A558QWQ6"/>
<comment type="caution">
    <text evidence="2">The sequence shown here is derived from an EMBL/GenBank/DDBJ whole genome shotgun (WGS) entry which is preliminary data.</text>
</comment>
<dbReference type="RefSeq" id="WP_145154391.1">
    <property type="nucleotide sequence ID" value="NZ_VNIM01000085.1"/>
</dbReference>
<feature type="domain" description="Phospholipase D-like" evidence="1">
    <location>
        <begin position="42"/>
        <end position="135"/>
    </location>
</feature>
<organism evidence="2 3">
    <name type="scientific">Alterirhizorhabdus solaris</name>
    <dbReference type="NCBI Taxonomy" id="2529389"/>
    <lineage>
        <taxon>Bacteria</taxon>
        <taxon>Pseudomonadati</taxon>
        <taxon>Pseudomonadota</taxon>
        <taxon>Alphaproteobacteria</taxon>
        <taxon>Sphingomonadales</taxon>
        <taxon>Rhizorhabdaceae</taxon>
        <taxon>Alterirhizorhabdus</taxon>
    </lineage>
</organism>
<reference evidence="2 3" key="1">
    <citation type="submission" date="2019-07" db="EMBL/GenBank/DDBJ databases">
        <title>Sphingomonas solaris sp. nov., isolated from a solar panel from Boston, Massachusetts.</title>
        <authorList>
            <person name="Tanner K."/>
            <person name="Pascual J."/>
            <person name="Mancuso C."/>
            <person name="Pereto J."/>
            <person name="Khalil A."/>
            <person name="Vilanova C."/>
        </authorList>
    </citation>
    <scope>NUCLEOTIDE SEQUENCE [LARGE SCALE GENOMIC DNA]</scope>
    <source>
        <strain evidence="2 3">R4DWN</strain>
    </source>
</reference>
<gene>
    <name evidence="2" type="ORF">FOY91_16630</name>
</gene>
<evidence type="ECO:0000313" key="2">
    <source>
        <dbReference type="EMBL" id="TVV71529.1"/>
    </source>
</evidence>
<accession>A0A558QWQ6</accession>
<proteinExistence type="predicted"/>
<evidence type="ECO:0000259" key="1">
    <source>
        <dbReference type="Pfam" id="PF13091"/>
    </source>
</evidence>
<sequence>MSDPGLPRHTIGDTFLGGPDRVAGTLRAQLLQRVRETPAGGAIDWATCYFLDTELAQALIDASGRGVDVTLVVEGDPGAAHANDPVLALLRADGLRDGLTIRPRAPRPVRALAGRLHLKIYAFSHPSPVALVGSFDPAGGPDVDPAVLKAIGDRDRAHNLLVAIEGTRLVERLVRHVRLLGRRRGAIGRLSIENNRVVRERETALYFYPRLRTRIVEPVVARLGQGDRLWATVSHIGRAAADVLVAAGRRGVRLELVVDDSRRRVPAKAIVRMRRAGVGIRRLRLADELPMQARFVVTDRAGVRTAWFGSHDFTRRARLLNDELLVETHDPALIATLIARFADLARAADRPPPGGR</sequence>
<dbReference type="Proteomes" id="UP000318681">
    <property type="component" value="Unassembled WGS sequence"/>
</dbReference>
<name>A0A558QWQ6_9SPHN</name>
<dbReference type="SUPFAM" id="SSF56024">
    <property type="entry name" value="Phospholipase D/nuclease"/>
    <property type="match status" value="2"/>
</dbReference>